<dbReference type="PROSITE" id="PS51450">
    <property type="entry name" value="LRR"/>
    <property type="match status" value="3"/>
</dbReference>
<evidence type="ECO:0000256" key="4">
    <source>
        <dbReference type="SAM" id="SignalP"/>
    </source>
</evidence>
<dbReference type="InterPro" id="IPR001611">
    <property type="entry name" value="Leu-rich_rpt"/>
</dbReference>
<feature type="region of interest" description="Disordered" evidence="3">
    <location>
        <begin position="439"/>
        <end position="505"/>
    </location>
</feature>
<feature type="compositionally biased region" description="Low complexity" evidence="3">
    <location>
        <begin position="444"/>
        <end position="476"/>
    </location>
</feature>
<evidence type="ECO:0000256" key="1">
    <source>
        <dbReference type="ARBA" id="ARBA00022614"/>
    </source>
</evidence>
<keyword evidence="1" id="KW-0433">Leucine-rich repeat</keyword>
<organism evidence="6 7">
    <name type="scientific">Apilactobacillus apinorum</name>
    <dbReference type="NCBI Taxonomy" id="1218495"/>
    <lineage>
        <taxon>Bacteria</taxon>
        <taxon>Bacillati</taxon>
        <taxon>Bacillota</taxon>
        <taxon>Bacilli</taxon>
        <taxon>Lactobacillales</taxon>
        <taxon>Lactobacillaceae</taxon>
        <taxon>Apilactobacillus</taxon>
    </lineage>
</organism>
<dbReference type="PANTHER" id="PTHR15454">
    <property type="entry name" value="NISCHARIN RELATED"/>
    <property type="match status" value="1"/>
</dbReference>
<reference evidence="6 7" key="1">
    <citation type="submission" date="2024-03" db="EMBL/GenBank/DDBJ databases">
        <title>Inconsistent identification of Apilactobacillus kunkeei-related strains obtained by well-developed overall genome related indices.</title>
        <authorList>
            <person name="Maeno S."/>
            <person name="Endo A."/>
        </authorList>
    </citation>
    <scope>NUCLEOTIDE SEQUENCE [LARGE SCALE GENOMIC DNA]</scope>
    <source>
        <strain evidence="6 7">20H-10</strain>
    </source>
</reference>
<dbReference type="Pfam" id="PF12799">
    <property type="entry name" value="LRR_4"/>
    <property type="match status" value="1"/>
</dbReference>
<dbReference type="SMART" id="SM00365">
    <property type="entry name" value="LRR_SD22"/>
    <property type="match status" value="4"/>
</dbReference>
<accession>A0ABP9ZHC6</accession>
<dbReference type="PANTHER" id="PTHR15454:SF56">
    <property type="entry name" value="PROTEIN PHOSPHATASE 1 REGULATORY SUBUNIT 7-RELATED"/>
    <property type="match status" value="1"/>
</dbReference>
<proteinExistence type="predicted"/>
<evidence type="ECO:0000259" key="5">
    <source>
        <dbReference type="Pfam" id="PF19087"/>
    </source>
</evidence>
<dbReference type="EMBL" id="BAABVV010000028">
    <property type="protein sequence ID" value="GAA6114207.1"/>
    <property type="molecule type" value="Genomic_DNA"/>
</dbReference>
<dbReference type="InterPro" id="IPR025875">
    <property type="entry name" value="Leu-rich_rpt_4"/>
</dbReference>
<feature type="compositionally biased region" description="Low complexity" evidence="3">
    <location>
        <begin position="483"/>
        <end position="495"/>
    </location>
</feature>
<feature type="signal peptide" evidence="4">
    <location>
        <begin position="1"/>
        <end position="23"/>
    </location>
</feature>
<evidence type="ECO:0000313" key="7">
    <source>
        <dbReference type="Proteomes" id="UP001438112"/>
    </source>
</evidence>
<keyword evidence="7" id="KW-1185">Reference proteome</keyword>
<feature type="chain" id="PRO_5047518869" description="DUF5776 domain-containing protein" evidence="4">
    <location>
        <begin position="24"/>
        <end position="664"/>
    </location>
</feature>
<keyword evidence="4" id="KW-0732">Signal</keyword>
<dbReference type="InterPro" id="IPR032675">
    <property type="entry name" value="LRR_dom_sf"/>
</dbReference>
<dbReference type="SUPFAM" id="SSF52058">
    <property type="entry name" value="L domain-like"/>
    <property type="match status" value="1"/>
</dbReference>
<evidence type="ECO:0000256" key="2">
    <source>
        <dbReference type="ARBA" id="ARBA00022737"/>
    </source>
</evidence>
<dbReference type="Gene3D" id="3.80.10.10">
    <property type="entry name" value="Ribonuclease Inhibitor"/>
    <property type="match status" value="1"/>
</dbReference>
<sequence>MNKSIKTALLFSTLLFGAVEAPAVVNHTVNTAIVAHADATTNNDYLASQNVNDPVIRNILKYSVNAQENKNYSNANQITKDDLTNLTSISYSGSLDSNQNPTEKLTDSSLSGITKDLLPNVTSVSINNVDFTSVTTLHPLIQWDKISSLSLTHDNINSNLLNTIKGWSDSALSTIDVSNNKISSLDFLKDITINGVTTINISNNQVSDFSPVVNTNWVNLNTLDASHNNITDISPIINIKWPNLTTLNVSYNSISNIKDFNNTDWTSLNSLDASYNQIKDISSIQGQQSKFSQLTNFNVQGNKISDLSPVDGFKFGSGSHAEDQKVENSLTKTIPSDNQPVQIDSGLVDVSLDNSLIASLTPSDVSYITYDNLTTTGGDVSLIGKDGKPSQQNGNNGIKTIQVKYDNQPTTTVKFHFTSGLNNRDASGRFSGTYTLTINWQEPNNNSNNSGSNTNNSGSNNSGSNSTSNTGSNNTGVVDDHTNNSGTPNSGTNNGLINDHGNNSGKAEKTVYSKVIGTRGLNLYKKNAFTKKNKIKSYKKATGNKRPLFKVVKKVVSSIKTPRYFVYQIDPFTNKEIKNTRGYITASSKYVTPLYYTSGVKEVKVTSKTVTSYKKANLKVASKKYKRGTVLKVKSVKKHGNAYSLQLQNGKFVTANKYFVVKVK</sequence>
<name>A0ABP9ZHC6_9LACO</name>
<dbReference type="InterPro" id="IPR044081">
    <property type="entry name" value="DUF5776"/>
</dbReference>
<protein>
    <recommendedName>
        <fullName evidence="5">DUF5776 domain-containing protein</fullName>
    </recommendedName>
</protein>
<dbReference type="RefSeq" id="WP_353317614.1">
    <property type="nucleotide sequence ID" value="NZ_BAABVV010000028.1"/>
</dbReference>
<evidence type="ECO:0000256" key="3">
    <source>
        <dbReference type="SAM" id="MobiDB-lite"/>
    </source>
</evidence>
<keyword evidence="2" id="KW-0677">Repeat</keyword>
<dbReference type="Proteomes" id="UP001438112">
    <property type="component" value="Unassembled WGS sequence"/>
</dbReference>
<feature type="domain" description="DUF5776" evidence="5">
    <location>
        <begin position="595"/>
        <end position="660"/>
    </location>
</feature>
<gene>
    <name evidence="6" type="ORF">AP20H10_05700</name>
</gene>
<dbReference type="Pfam" id="PF19087">
    <property type="entry name" value="DUF5776"/>
    <property type="match status" value="1"/>
</dbReference>
<evidence type="ECO:0000313" key="6">
    <source>
        <dbReference type="EMBL" id="GAA6114207.1"/>
    </source>
</evidence>
<comment type="caution">
    <text evidence="6">The sequence shown here is derived from an EMBL/GenBank/DDBJ whole genome shotgun (WGS) entry which is preliminary data.</text>
</comment>